<feature type="domain" description="CCHC-type" evidence="3">
    <location>
        <begin position="68"/>
        <end position="83"/>
    </location>
</feature>
<comment type="caution">
    <text evidence="4">The sequence shown here is derived from an EMBL/GenBank/DDBJ whole genome shotgun (WGS) entry which is preliminary data.</text>
</comment>
<dbReference type="PROSITE" id="PS50158">
    <property type="entry name" value="ZF_CCHC"/>
    <property type="match status" value="1"/>
</dbReference>
<dbReference type="InterPro" id="IPR001878">
    <property type="entry name" value="Znf_CCHC"/>
</dbReference>
<proteinExistence type="predicted"/>
<evidence type="ECO:0000256" key="1">
    <source>
        <dbReference type="PROSITE-ProRule" id="PRU00047"/>
    </source>
</evidence>
<protein>
    <recommendedName>
        <fullName evidence="3">CCHC-type domain-containing protein</fullName>
    </recommendedName>
</protein>
<feature type="compositionally biased region" description="Basic and acidic residues" evidence="2">
    <location>
        <begin position="193"/>
        <end position="213"/>
    </location>
</feature>
<keyword evidence="5" id="KW-1185">Reference proteome</keyword>
<evidence type="ECO:0000313" key="5">
    <source>
        <dbReference type="Proteomes" id="UP001443914"/>
    </source>
</evidence>
<dbReference type="EMBL" id="JBDFQZ010000007">
    <property type="protein sequence ID" value="KAK9705370.1"/>
    <property type="molecule type" value="Genomic_DNA"/>
</dbReference>
<feature type="region of interest" description="Disordered" evidence="2">
    <location>
        <begin position="186"/>
        <end position="263"/>
    </location>
</feature>
<feature type="compositionally biased region" description="Basic and acidic residues" evidence="2">
    <location>
        <begin position="241"/>
        <end position="259"/>
    </location>
</feature>
<name>A0AAW1JP35_SAPOF</name>
<dbReference type="GO" id="GO:0003676">
    <property type="term" value="F:nucleic acid binding"/>
    <property type="evidence" value="ECO:0007669"/>
    <property type="project" value="InterPro"/>
</dbReference>
<sequence length="302" mass="33891">MEVADIISNLMGRQYMVQPFEVVPDSDYLRLRVCVALNEPLNPGFFLACEDGFLLWVQFRYEEVFKYCVRCGRIGHKAINCSEKAQTVIESINHSLQRISNNGFVIFQTDTMHTMFNLNLRALPSTTKFTTSRIKLGHNRGLSAPTNFDEERVIDFDLGTTPGGKVHPGMRFVVSAQPFTGPILCPQGYQGVHSDHVHEDNQQEGSKDERMEDTGEEDNADTNHPASEDNTESSGNGNTGRDGDHVDEEHDQLNTKEGETGLGFTVSNHFLGASGHGEREYAYNYDLNVQEAIRIRSEEDLL</sequence>
<evidence type="ECO:0000313" key="4">
    <source>
        <dbReference type="EMBL" id="KAK9705370.1"/>
    </source>
</evidence>
<keyword evidence="1" id="KW-0863">Zinc-finger</keyword>
<reference evidence="4" key="1">
    <citation type="submission" date="2024-03" db="EMBL/GenBank/DDBJ databases">
        <title>WGS assembly of Saponaria officinalis var. Norfolk2.</title>
        <authorList>
            <person name="Jenkins J."/>
            <person name="Shu S."/>
            <person name="Grimwood J."/>
            <person name="Barry K."/>
            <person name="Goodstein D."/>
            <person name="Schmutz J."/>
            <person name="Leebens-Mack J."/>
            <person name="Osbourn A."/>
        </authorList>
    </citation>
    <scope>NUCLEOTIDE SEQUENCE [LARGE SCALE GENOMIC DNA]</scope>
    <source>
        <strain evidence="4">JIC</strain>
    </source>
</reference>
<evidence type="ECO:0000256" key="2">
    <source>
        <dbReference type="SAM" id="MobiDB-lite"/>
    </source>
</evidence>
<dbReference type="Proteomes" id="UP001443914">
    <property type="component" value="Unassembled WGS sequence"/>
</dbReference>
<gene>
    <name evidence="4" type="ORF">RND81_07G051700</name>
</gene>
<keyword evidence="1" id="KW-0862">Zinc</keyword>
<evidence type="ECO:0000259" key="3">
    <source>
        <dbReference type="PROSITE" id="PS50158"/>
    </source>
</evidence>
<accession>A0AAW1JP35</accession>
<organism evidence="4 5">
    <name type="scientific">Saponaria officinalis</name>
    <name type="common">Common soapwort</name>
    <name type="synonym">Lychnis saponaria</name>
    <dbReference type="NCBI Taxonomy" id="3572"/>
    <lineage>
        <taxon>Eukaryota</taxon>
        <taxon>Viridiplantae</taxon>
        <taxon>Streptophyta</taxon>
        <taxon>Embryophyta</taxon>
        <taxon>Tracheophyta</taxon>
        <taxon>Spermatophyta</taxon>
        <taxon>Magnoliopsida</taxon>
        <taxon>eudicotyledons</taxon>
        <taxon>Gunneridae</taxon>
        <taxon>Pentapetalae</taxon>
        <taxon>Caryophyllales</taxon>
        <taxon>Caryophyllaceae</taxon>
        <taxon>Caryophylleae</taxon>
        <taxon>Saponaria</taxon>
    </lineage>
</organism>
<dbReference type="GO" id="GO:0008270">
    <property type="term" value="F:zinc ion binding"/>
    <property type="evidence" value="ECO:0007669"/>
    <property type="project" value="UniProtKB-KW"/>
</dbReference>
<keyword evidence="1" id="KW-0479">Metal-binding</keyword>
<dbReference type="AlphaFoldDB" id="A0AAW1JP35"/>